<dbReference type="InterPro" id="IPR020846">
    <property type="entry name" value="MFS_dom"/>
</dbReference>
<dbReference type="Gene3D" id="1.20.1250.20">
    <property type="entry name" value="MFS general substrate transporter like domains"/>
    <property type="match status" value="2"/>
</dbReference>
<organism evidence="3">
    <name type="scientific">Magallana gigas</name>
    <name type="common">Pacific oyster</name>
    <name type="synonym">Crassostrea gigas</name>
    <dbReference type="NCBI Taxonomy" id="29159"/>
    <lineage>
        <taxon>Eukaryota</taxon>
        <taxon>Metazoa</taxon>
        <taxon>Spiralia</taxon>
        <taxon>Lophotrochozoa</taxon>
        <taxon>Mollusca</taxon>
        <taxon>Bivalvia</taxon>
        <taxon>Autobranchia</taxon>
        <taxon>Pteriomorphia</taxon>
        <taxon>Ostreida</taxon>
        <taxon>Ostreoidea</taxon>
        <taxon>Ostreidae</taxon>
        <taxon>Magallana</taxon>
    </lineage>
</organism>
<dbReference type="PROSITE" id="PS50850">
    <property type="entry name" value="MFS"/>
    <property type="match status" value="1"/>
</dbReference>
<dbReference type="GO" id="GO:0008028">
    <property type="term" value="F:monocarboxylic acid transmembrane transporter activity"/>
    <property type="evidence" value="ECO:0007669"/>
    <property type="project" value="TreeGrafter"/>
</dbReference>
<evidence type="ECO:0000259" key="2">
    <source>
        <dbReference type="PROSITE" id="PS50850"/>
    </source>
</evidence>
<dbReference type="SUPFAM" id="SSF103473">
    <property type="entry name" value="MFS general substrate transporter"/>
    <property type="match status" value="2"/>
</dbReference>
<evidence type="ECO:0000256" key="1">
    <source>
        <dbReference type="ARBA" id="ARBA00004141"/>
    </source>
</evidence>
<dbReference type="GO" id="GO:0016020">
    <property type="term" value="C:membrane"/>
    <property type="evidence" value="ECO:0007669"/>
    <property type="project" value="UniProtKB-SubCell"/>
</dbReference>
<dbReference type="InParanoid" id="K1PWD0"/>
<evidence type="ECO:0000313" key="3">
    <source>
        <dbReference type="EMBL" id="EKC20595.1"/>
    </source>
</evidence>
<dbReference type="PANTHER" id="PTHR11360">
    <property type="entry name" value="MONOCARBOXYLATE TRANSPORTER"/>
    <property type="match status" value="1"/>
</dbReference>
<feature type="domain" description="Major facilitator superfamily (MFS) profile" evidence="2">
    <location>
        <begin position="159"/>
        <end position="369"/>
    </location>
</feature>
<sequence length="369" mass="40319">MESAYLVIITGAFDGVGRVFSGVVLDLKKVKRFRVYIYNIIMFLVGGVSCVIPMTGTYTQLCVVCGLYGLLIGVFISQKSVIIVDLLGAEKLINSFGLLICFQGVGMLIGPPFSGFLKDINGQYENAFYVGGSSMFLGALILLTSDITREEVVVPDGGWGWFIVFGSFLCHFIIGGMDRSAGLLYLYFLERFRQSAATTAWATTIASAIRLMLGPLCSFLCNKFSCRHVVIVGSLILTVTFIMTAYAPNLWTVFVTFGFIGGFGRSLAYAPAVMIVGIYFNKKRGIAVGLATSGVGFGSFAAPVIVEMAFHFYGYSGGFYILAGFAINLCIAGMLLRPLQKQRLLMAFDKRQEFKKIPITLILTVCKWN</sequence>
<dbReference type="PANTHER" id="PTHR11360:SF306">
    <property type="entry name" value="RE01051P"/>
    <property type="match status" value="1"/>
</dbReference>
<dbReference type="InterPro" id="IPR011701">
    <property type="entry name" value="MFS"/>
</dbReference>
<dbReference type="AlphaFoldDB" id="K1PWD0"/>
<dbReference type="InterPro" id="IPR050327">
    <property type="entry name" value="Proton-linked_MCT"/>
</dbReference>
<dbReference type="Pfam" id="PF07690">
    <property type="entry name" value="MFS_1"/>
    <property type="match status" value="2"/>
</dbReference>
<reference evidence="3" key="1">
    <citation type="journal article" date="2012" name="Nature">
        <title>The oyster genome reveals stress adaptation and complexity of shell formation.</title>
        <authorList>
            <person name="Zhang G."/>
            <person name="Fang X."/>
            <person name="Guo X."/>
            <person name="Li L."/>
            <person name="Luo R."/>
            <person name="Xu F."/>
            <person name="Yang P."/>
            <person name="Zhang L."/>
            <person name="Wang X."/>
            <person name="Qi H."/>
            <person name="Xiong Z."/>
            <person name="Que H."/>
            <person name="Xie Y."/>
            <person name="Holland P.W."/>
            <person name="Paps J."/>
            <person name="Zhu Y."/>
            <person name="Wu F."/>
            <person name="Chen Y."/>
            <person name="Wang J."/>
            <person name="Peng C."/>
            <person name="Meng J."/>
            <person name="Yang L."/>
            <person name="Liu J."/>
            <person name="Wen B."/>
            <person name="Zhang N."/>
            <person name="Huang Z."/>
            <person name="Zhu Q."/>
            <person name="Feng Y."/>
            <person name="Mount A."/>
            <person name="Hedgecock D."/>
            <person name="Xu Z."/>
            <person name="Liu Y."/>
            <person name="Domazet-Loso T."/>
            <person name="Du Y."/>
            <person name="Sun X."/>
            <person name="Zhang S."/>
            <person name="Liu B."/>
            <person name="Cheng P."/>
            <person name="Jiang X."/>
            <person name="Li J."/>
            <person name="Fan D."/>
            <person name="Wang W."/>
            <person name="Fu W."/>
            <person name="Wang T."/>
            <person name="Wang B."/>
            <person name="Zhang J."/>
            <person name="Peng Z."/>
            <person name="Li Y."/>
            <person name="Li N."/>
            <person name="Wang J."/>
            <person name="Chen M."/>
            <person name="He Y."/>
            <person name="Tan F."/>
            <person name="Song X."/>
            <person name="Zheng Q."/>
            <person name="Huang R."/>
            <person name="Yang H."/>
            <person name="Du X."/>
            <person name="Chen L."/>
            <person name="Yang M."/>
            <person name="Gaffney P.M."/>
            <person name="Wang S."/>
            <person name="Luo L."/>
            <person name="She Z."/>
            <person name="Ming Y."/>
            <person name="Huang W."/>
            <person name="Zhang S."/>
            <person name="Huang B."/>
            <person name="Zhang Y."/>
            <person name="Qu T."/>
            <person name="Ni P."/>
            <person name="Miao G."/>
            <person name="Wang J."/>
            <person name="Wang Q."/>
            <person name="Steinberg C.E."/>
            <person name="Wang H."/>
            <person name="Li N."/>
            <person name="Qian L."/>
            <person name="Zhang G."/>
            <person name="Li Y."/>
            <person name="Yang H."/>
            <person name="Liu X."/>
            <person name="Wang J."/>
            <person name="Yin Y."/>
            <person name="Wang J."/>
        </authorList>
    </citation>
    <scope>NUCLEOTIDE SEQUENCE [LARGE SCALE GENOMIC DNA]</scope>
    <source>
        <strain evidence="3">05x7-T-G4-1.051#20</strain>
    </source>
</reference>
<name>K1PWD0_MAGGI</name>
<proteinExistence type="predicted"/>
<dbReference type="InterPro" id="IPR036259">
    <property type="entry name" value="MFS_trans_sf"/>
</dbReference>
<dbReference type="EMBL" id="JH816288">
    <property type="protein sequence ID" value="EKC20595.1"/>
    <property type="molecule type" value="Genomic_DNA"/>
</dbReference>
<accession>K1PWD0</accession>
<dbReference type="HOGENOM" id="CLU_750617_0_0_1"/>
<comment type="subcellular location">
    <subcellularLocation>
        <location evidence="1">Membrane</location>
        <topology evidence="1">Multi-pass membrane protein</topology>
    </subcellularLocation>
</comment>
<protein>
    <submittedName>
        <fullName evidence="3">Monocarboxylate transporter 14</fullName>
    </submittedName>
</protein>
<gene>
    <name evidence="3" type="ORF">CGI_10005755</name>
</gene>